<dbReference type="EMBL" id="AWUE01014534">
    <property type="protein sequence ID" value="OMP03221.1"/>
    <property type="molecule type" value="Genomic_DNA"/>
</dbReference>
<evidence type="ECO:0000313" key="2">
    <source>
        <dbReference type="EMBL" id="OMP03221.1"/>
    </source>
</evidence>
<protein>
    <submittedName>
        <fullName evidence="2">Retrotransposon gag protein</fullName>
    </submittedName>
</protein>
<dbReference type="Pfam" id="PF03732">
    <property type="entry name" value="Retrotrans_gag"/>
    <property type="match status" value="1"/>
</dbReference>
<evidence type="ECO:0000259" key="1">
    <source>
        <dbReference type="Pfam" id="PF03732"/>
    </source>
</evidence>
<dbReference type="Proteomes" id="UP000187203">
    <property type="component" value="Unassembled WGS sequence"/>
</dbReference>
<dbReference type="OrthoDB" id="999762at2759"/>
<dbReference type="STRING" id="93759.A0A1R3K813"/>
<name>A0A1R3K813_9ROSI</name>
<accession>A0A1R3K813</accession>
<organism evidence="2 3">
    <name type="scientific">Corchorus olitorius</name>
    <dbReference type="NCBI Taxonomy" id="93759"/>
    <lineage>
        <taxon>Eukaryota</taxon>
        <taxon>Viridiplantae</taxon>
        <taxon>Streptophyta</taxon>
        <taxon>Embryophyta</taxon>
        <taxon>Tracheophyta</taxon>
        <taxon>Spermatophyta</taxon>
        <taxon>Magnoliopsida</taxon>
        <taxon>eudicotyledons</taxon>
        <taxon>Gunneridae</taxon>
        <taxon>Pentapetalae</taxon>
        <taxon>rosids</taxon>
        <taxon>malvids</taxon>
        <taxon>Malvales</taxon>
        <taxon>Malvaceae</taxon>
        <taxon>Grewioideae</taxon>
        <taxon>Apeibeae</taxon>
        <taxon>Corchorus</taxon>
    </lineage>
</organism>
<dbReference type="AlphaFoldDB" id="A0A1R3K813"/>
<dbReference type="InterPro" id="IPR005162">
    <property type="entry name" value="Retrotrans_gag_dom"/>
</dbReference>
<feature type="domain" description="Retrotransposon gag" evidence="1">
    <location>
        <begin position="74"/>
        <end position="128"/>
    </location>
</feature>
<dbReference type="PANTHER" id="PTHR33223:SF6">
    <property type="entry name" value="CCHC-TYPE DOMAIN-CONTAINING PROTEIN"/>
    <property type="match status" value="1"/>
</dbReference>
<dbReference type="PANTHER" id="PTHR33223">
    <property type="entry name" value="CCHC-TYPE DOMAIN-CONTAINING PROTEIN"/>
    <property type="match status" value="1"/>
</dbReference>
<evidence type="ECO:0000313" key="3">
    <source>
        <dbReference type="Proteomes" id="UP000187203"/>
    </source>
</evidence>
<keyword evidence="3" id="KW-1185">Reference proteome</keyword>
<proteinExistence type="predicted"/>
<gene>
    <name evidence="2" type="ORF">COLO4_10566</name>
</gene>
<reference evidence="3" key="1">
    <citation type="submission" date="2013-09" db="EMBL/GenBank/DDBJ databases">
        <title>Corchorus olitorius genome sequencing.</title>
        <authorList>
            <person name="Alam M."/>
            <person name="Haque M.S."/>
            <person name="Islam M.S."/>
            <person name="Emdad E.M."/>
            <person name="Islam M.M."/>
            <person name="Ahmed B."/>
            <person name="Halim A."/>
            <person name="Hossen Q.M.M."/>
            <person name="Hossain M.Z."/>
            <person name="Ahmed R."/>
            <person name="Khan M.M."/>
            <person name="Islam R."/>
            <person name="Rashid M.M."/>
            <person name="Khan S.A."/>
            <person name="Rahman M.S."/>
            <person name="Alam M."/>
            <person name="Yahiya A.S."/>
            <person name="Khan M.S."/>
            <person name="Azam M.S."/>
            <person name="Haque T."/>
            <person name="Lashkar M.Z.H."/>
            <person name="Akhand A.I."/>
            <person name="Morshed G."/>
            <person name="Roy S."/>
            <person name="Uddin K.S."/>
            <person name="Rabeya T."/>
            <person name="Hossain A.S."/>
            <person name="Chowdhury A."/>
            <person name="Snigdha A.R."/>
            <person name="Mortoza M.S."/>
            <person name="Matin S.A."/>
            <person name="Hoque S.M.E."/>
            <person name="Islam M.K."/>
            <person name="Roy D.K."/>
            <person name="Haider R."/>
            <person name="Moosa M.M."/>
            <person name="Elias S.M."/>
            <person name="Hasan A.M."/>
            <person name="Jahan S."/>
            <person name="Shafiuddin M."/>
            <person name="Mahmood N."/>
            <person name="Shommy N.S."/>
        </authorList>
    </citation>
    <scope>NUCLEOTIDE SEQUENCE [LARGE SCALE GENOMIC DNA]</scope>
    <source>
        <strain evidence="3">cv. O-4</strain>
    </source>
</reference>
<sequence>MERQSLKHLSFSEREARPLCVDYPNLDFEIPTNALQKLPTFCGYEDEDPHVHIMDFFRACTMVPKIPQEQVQLRMFPLTLEREAKRWFYSLPPKSITSWDQLHKKFLERYFPVSKISKVRREIMSAEQFPEAKDRKIIDVASQGTLTNKNPIEARELVNQLADNIHQYGGLNDEMSTSKDHKDNAEIKQGIQTITQEFTLMQQTLSTIAQLLNQMVNQGNHVQPARIQPQQLQQLESMLTPPTPDLLMKEDLFPQITHTEMKLMSLIS</sequence>
<comment type="caution">
    <text evidence="2">The sequence shown here is derived from an EMBL/GenBank/DDBJ whole genome shotgun (WGS) entry which is preliminary data.</text>
</comment>